<proteinExistence type="predicted"/>
<protein>
    <submittedName>
        <fullName evidence="1">HAD family phosphatase</fullName>
    </submittedName>
</protein>
<dbReference type="Gene3D" id="1.10.150.240">
    <property type="entry name" value="Putative phosphatase, domain 2"/>
    <property type="match status" value="1"/>
</dbReference>
<evidence type="ECO:0000313" key="1">
    <source>
        <dbReference type="EMBL" id="MCQ0971354.1"/>
    </source>
</evidence>
<sequence>MRPIIFDFGGVLIQWHAERAFARHFANDVEARGWMARIGFPGWNAMLDAGDDLASVARAARDEHGEDARPLASYADDFAASIADPVPGTWNVLHALSDAGHPLYGLTNWSAETFHHAEALYPELRTLFLDIVVSGRERVAKPDLAIFRLLCTRNGLDPADCLFIDDSAANVAAARDLGMDAIRFTDADALMHELASRGIAV</sequence>
<dbReference type="NCBIfam" id="TIGR01509">
    <property type="entry name" value="HAD-SF-IA-v3"/>
    <property type="match status" value="1"/>
</dbReference>
<organism evidence="1 2">
    <name type="scientific">Paracoccus albicereus</name>
    <dbReference type="NCBI Taxonomy" id="2922394"/>
    <lineage>
        <taxon>Bacteria</taxon>
        <taxon>Pseudomonadati</taxon>
        <taxon>Pseudomonadota</taxon>
        <taxon>Alphaproteobacteria</taxon>
        <taxon>Rhodobacterales</taxon>
        <taxon>Paracoccaceae</taxon>
        <taxon>Paracoccus</taxon>
    </lineage>
</organism>
<keyword evidence="2" id="KW-1185">Reference proteome</keyword>
<evidence type="ECO:0000313" key="2">
    <source>
        <dbReference type="Proteomes" id="UP001203945"/>
    </source>
</evidence>
<dbReference type="PANTHER" id="PTHR43611">
    <property type="entry name" value="ALPHA-D-GLUCOSE 1-PHOSPHATE PHOSPHATASE"/>
    <property type="match status" value="1"/>
</dbReference>
<dbReference type="Pfam" id="PF00702">
    <property type="entry name" value="Hydrolase"/>
    <property type="match status" value="1"/>
</dbReference>
<dbReference type="RefSeq" id="WP_255330355.1">
    <property type="nucleotide sequence ID" value="NZ_JAKZEU010000004.1"/>
</dbReference>
<dbReference type="CDD" id="cd02603">
    <property type="entry name" value="HAD_sEH-N_like"/>
    <property type="match status" value="1"/>
</dbReference>
<dbReference type="Gene3D" id="3.40.50.1000">
    <property type="entry name" value="HAD superfamily/HAD-like"/>
    <property type="match status" value="1"/>
</dbReference>
<reference evidence="1 2" key="1">
    <citation type="submission" date="2022-03" db="EMBL/GenBank/DDBJ databases">
        <authorList>
            <person name="He Y."/>
        </authorList>
    </citation>
    <scope>NUCLEOTIDE SEQUENCE [LARGE SCALE GENOMIC DNA]</scope>
    <source>
        <strain evidence="1 2">TK19116</strain>
    </source>
</reference>
<dbReference type="EMBL" id="JAKZEU010000004">
    <property type="protein sequence ID" value="MCQ0971354.1"/>
    <property type="molecule type" value="Genomic_DNA"/>
</dbReference>
<dbReference type="InterPro" id="IPR006439">
    <property type="entry name" value="HAD-SF_hydro_IA"/>
</dbReference>
<dbReference type="InterPro" id="IPR023214">
    <property type="entry name" value="HAD_sf"/>
</dbReference>
<accession>A0ABT1MSR7</accession>
<dbReference type="InterPro" id="IPR036412">
    <property type="entry name" value="HAD-like_sf"/>
</dbReference>
<dbReference type="PANTHER" id="PTHR43611:SF3">
    <property type="entry name" value="FLAVIN MONONUCLEOTIDE HYDROLASE 1, CHLOROPLATIC"/>
    <property type="match status" value="1"/>
</dbReference>
<comment type="caution">
    <text evidence="1">The sequence shown here is derived from an EMBL/GenBank/DDBJ whole genome shotgun (WGS) entry which is preliminary data.</text>
</comment>
<dbReference type="SUPFAM" id="SSF56784">
    <property type="entry name" value="HAD-like"/>
    <property type="match status" value="1"/>
</dbReference>
<name>A0ABT1MSR7_9RHOB</name>
<dbReference type="SFLD" id="SFLDS00003">
    <property type="entry name" value="Haloacid_Dehalogenase"/>
    <property type="match status" value="1"/>
</dbReference>
<dbReference type="InterPro" id="IPR023198">
    <property type="entry name" value="PGP-like_dom2"/>
</dbReference>
<gene>
    <name evidence="1" type="ORF">MLD63_13075</name>
</gene>
<dbReference type="SFLD" id="SFLDG01129">
    <property type="entry name" value="C1.5:_HAD__Beta-PGM__Phosphata"/>
    <property type="match status" value="1"/>
</dbReference>
<dbReference type="Proteomes" id="UP001203945">
    <property type="component" value="Unassembled WGS sequence"/>
</dbReference>